<feature type="compositionally biased region" description="Basic and acidic residues" evidence="1">
    <location>
        <begin position="130"/>
        <end position="141"/>
    </location>
</feature>
<evidence type="ECO:0000313" key="3">
    <source>
        <dbReference type="Proteomes" id="UP001187471"/>
    </source>
</evidence>
<name>A0AA88QTX3_9ASTE</name>
<dbReference type="SUPFAM" id="SSF57756">
    <property type="entry name" value="Retrovirus zinc finger-like domains"/>
    <property type="match status" value="1"/>
</dbReference>
<feature type="region of interest" description="Disordered" evidence="1">
    <location>
        <begin position="121"/>
        <end position="144"/>
    </location>
</feature>
<dbReference type="AlphaFoldDB" id="A0AA88QTX3"/>
<evidence type="ECO:0008006" key="4">
    <source>
        <dbReference type="Google" id="ProtNLM"/>
    </source>
</evidence>
<dbReference type="GO" id="GO:0003676">
    <property type="term" value="F:nucleic acid binding"/>
    <property type="evidence" value="ECO:0007669"/>
    <property type="project" value="InterPro"/>
</dbReference>
<reference evidence="2" key="1">
    <citation type="submission" date="2022-12" db="EMBL/GenBank/DDBJ databases">
        <title>Draft genome assemblies for two species of Escallonia (Escalloniales).</title>
        <authorList>
            <person name="Chanderbali A."/>
            <person name="Dervinis C."/>
            <person name="Anghel I."/>
            <person name="Soltis D."/>
            <person name="Soltis P."/>
            <person name="Zapata F."/>
        </authorList>
    </citation>
    <scope>NUCLEOTIDE SEQUENCE</scope>
    <source>
        <strain evidence="2">UCBG92.1500</strain>
        <tissue evidence="2">Leaf</tissue>
    </source>
</reference>
<accession>A0AA88QTX3</accession>
<evidence type="ECO:0000313" key="2">
    <source>
        <dbReference type="EMBL" id="KAK2969245.1"/>
    </source>
</evidence>
<dbReference type="GO" id="GO:0008270">
    <property type="term" value="F:zinc ion binding"/>
    <property type="evidence" value="ECO:0007669"/>
    <property type="project" value="InterPro"/>
</dbReference>
<sequence>MDQDDWQELQAKVVSMIRLNLAPKVKYQVLTETSPTTLWQKLEKIYMSKSLSNRLYLKKDLYQLRMDEGSDLGDHISEFNRLVSQLSSIDVKLEEEDQGILLLSSLQKSYETLKTTLLIRGRSRSRNPGHGKDRSKSRGKQDNSSIEGWYCKEIGHIARKCPEMKEKKNGKKHVNNANVAEEDEKSSDGDLYLVSSVELQEGNGVNWGCIELEPTTSCLRFTLLRTLIISEELAKKPRTHA</sequence>
<organism evidence="2 3">
    <name type="scientific">Escallonia rubra</name>
    <dbReference type="NCBI Taxonomy" id="112253"/>
    <lineage>
        <taxon>Eukaryota</taxon>
        <taxon>Viridiplantae</taxon>
        <taxon>Streptophyta</taxon>
        <taxon>Embryophyta</taxon>
        <taxon>Tracheophyta</taxon>
        <taxon>Spermatophyta</taxon>
        <taxon>Magnoliopsida</taxon>
        <taxon>eudicotyledons</taxon>
        <taxon>Gunneridae</taxon>
        <taxon>Pentapetalae</taxon>
        <taxon>asterids</taxon>
        <taxon>campanulids</taxon>
        <taxon>Escalloniales</taxon>
        <taxon>Escalloniaceae</taxon>
        <taxon>Escallonia</taxon>
    </lineage>
</organism>
<protein>
    <recommendedName>
        <fullName evidence="4">Retrovirus-related Pol polyprotein from transposon TNT 1-94</fullName>
    </recommendedName>
</protein>
<dbReference type="Gene3D" id="4.10.60.10">
    <property type="entry name" value="Zinc finger, CCHC-type"/>
    <property type="match status" value="1"/>
</dbReference>
<dbReference type="Pfam" id="PF14223">
    <property type="entry name" value="Retrotran_gag_2"/>
    <property type="match status" value="1"/>
</dbReference>
<proteinExistence type="predicted"/>
<dbReference type="EMBL" id="JAVXUO010002834">
    <property type="protein sequence ID" value="KAK2969245.1"/>
    <property type="molecule type" value="Genomic_DNA"/>
</dbReference>
<evidence type="ECO:0000256" key="1">
    <source>
        <dbReference type="SAM" id="MobiDB-lite"/>
    </source>
</evidence>
<gene>
    <name evidence="2" type="ORF">RJ640_003479</name>
</gene>
<dbReference type="Proteomes" id="UP001187471">
    <property type="component" value="Unassembled WGS sequence"/>
</dbReference>
<dbReference type="InterPro" id="IPR036875">
    <property type="entry name" value="Znf_CCHC_sf"/>
</dbReference>
<comment type="caution">
    <text evidence="2">The sequence shown here is derived from an EMBL/GenBank/DDBJ whole genome shotgun (WGS) entry which is preliminary data.</text>
</comment>
<keyword evidence="3" id="KW-1185">Reference proteome</keyword>